<dbReference type="InterPro" id="IPR026737">
    <property type="entry name" value="GOLGA6L"/>
</dbReference>
<protein>
    <submittedName>
        <fullName evidence="3">Uncharacterized protein</fullName>
    </submittedName>
</protein>
<reference evidence="3 4" key="1">
    <citation type="journal article" date="2023" name="Mol. Biol. Evol.">
        <title>Genomics of Secondarily Temperate Adaptation in the Only Non-Antarctic Icefish.</title>
        <authorList>
            <person name="Rivera-Colon A.G."/>
            <person name="Rayamajhi N."/>
            <person name="Minhas B.F."/>
            <person name="Madrigal G."/>
            <person name="Bilyk K.T."/>
            <person name="Yoon V."/>
            <person name="Hune M."/>
            <person name="Gregory S."/>
            <person name="Cheng C.H.C."/>
            <person name="Catchen J.M."/>
        </authorList>
    </citation>
    <scope>NUCLEOTIDE SEQUENCE [LARGE SCALE GENOMIC DNA]</scope>
    <source>
        <tissue evidence="3">White muscle</tissue>
    </source>
</reference>
<keyword evidence="4" id="KW-1185">Reference proteome</keyword>
<organism evidence="3 4">
    <name type="scientific">Champsocephalus gunnari</name>
    <name type="common">Mackerel icefish</name>
    <dbReference type="NCBI Taxonomy" id="52237"/>
    <lineage>
        <taxon>Eukaryota</taxon>
        <taxon>Metazoa</taxon>
        <taxon>Chordata</taxon>
        <taxon>Craniata</taxon>
        <taxon>Vertebrata</taxon>
        <taxon>Euteleostomi</taxon>
        <taxon>Actinopterygii</taxon>
        <taxon>Neopterygii</taxon>
        <taxon>Teleostei</taxon>
        <taxon>Neoteleostei</taxon>
        <taxon>Acanthomorphata</taxon>
        <taxon>Eupercaria</taxon>
        <taxon>Perciformes</taxon>
        <taxon>Notothenioidei</taxon>
        <taxon>Channichthyidae</taxon>
        <taxon>Champsocephalus</taxon>
    </lineage>
</organism>
<feature type="region of interest" description="Disordered" evidence="2">
    <location>
        <begin position="32"/>
        <end position="122"/>
    </location>
</feature>
<dbReference type="Proteomes" id="UP001331515">
    <property type="component" value="Unassembled WGS sequence"/>
</dbReference>
<sequence>MTENSGARDSNAEILRSVRHLMSLISPSERRGIAASGSVPCPSQEISPAGNRGQEARMRGQEARMRGKEARMRGKEARMRGKEARMRGKEARMRGQEARIRGQEARMRGQAISHQDLHFKWK</sequence>
<comment type="caution">
    <text evidence="3">The sequence shown here is derived from an EMBL/GenBank/DDBJ whole genome shotgun (WGS) entry which is preliminary data.</text>
</comment>
<dbReference type="PANTHER" id="PTHR23143">
    <property type="entry name" value="TRICHOHYALIN-RELATED"/>
    <property type="match status" value="1"/>
</dbReference>
<dbReference type="EMBL" id="JAURVH010001529">
    <property type="protein sequence ID" value="KAK5908313.1"/>
    <property type="molecule type" value="Genomic_DNA"/>
</dbReference>
<evidence type="ECO:0000313" key="3">
    <source>
        <dbReference type="EMBL" id="KAK5908313.1"/>
    </source>
</evidence>
<evidence type="ECO:0000313" key="4">
    <source>
        <dbReference type="Proteomes" id="UP001331515"/>
    </source>
</evidence>
<accession>A0AAN8CTN1</accession>
<comment type="similarity">
    <text evidence="1">Belongs to the GOLGA6 family.</text>
</comment>
<gene>
    <name evidence="3" type="ORF">CgunFtcFv8_016385</name>
</gene>
<feature type="compositionally biased region" description="Basic and acidic residues" evidence="2">
    <location>
        <begin position="54"/>
        <end position="107"/>
    </location>
</feature>
<dbReference type="AlphaFoldDB" id="A0AAN8CTN1"/>
<name>A0AAN8CTN1_CHAGU</name>
<dbReference type="PANTHER" id="PTHR23143:SF23">
    <property type="entry name" value="ZINC FINGER PROTEIN 729-LIKE"/>
    <property type="match status" value="1"/>
</dbReference>
<proteinExistence type="inferred from homology"/>
<evidence type="ECO:0000256" key="2">
    <source>
        <dbReference type="SAM" id="MobiDB-lite"/>
    </source>
</evidence>
<evidence type="ECO:0000256" key="1">
    <source>
        <dbReference type="ARBA" id="ARBA00008368"/>
    </source>
</evidence>